<dbReference type="AlphaFoldDB" id="A0A507QUB0"/>
<keyword evidence="3" id="KW-1185">Reference proteome</keyword>
<gene>
    <name evidence="2" type="ORF">MPDQ_006555</name>
</gene>
<feature type="compositionally biased region" description="Basic residues" evidence="1">
    <location>
        <begin position="105"/>
        <end position="115"/>
    </location>
</feature>
<feature type="region of interest" description="Disordered" evidence="1">
    <location>
        <begin position="239"/>
        <end position="261"/>
    </location>
</feature>
<feature type="region of interest" description="Disordered" evidence="1">
    <location>
        <begin position="74"/>
        <end position="129"/>
    </location>
</feature>
<accession>A0A507QUB0</accession>
<dbReference type="Proteomes" id="UP000319663">
    <property type="component" value="Unassembled WGS sequence"/>
</dbReference>
<name>A0A507QUB0_MONPU</name>
<dbReference type="PANTHER" id="PTHR37540">
    <property type="entry name" value="TRANSCRIPTION FACTOR (ACR-2), PUTATIVE-RELATED-RELATED"/>
    <property type="match status" value="1"/>
</dbReference>
<dbReference type="PANTHER" id="PTHR37540:SF5">
    <property type="entry name" value="TRANSCRIPTION FACTOR DOMAIN-CONTAINING PROTEIN"/>
    <property type="match status" value="1"/>
</dbReference>
<feature type="compositionally biased region" description="Low complexity" evidence="1">
    <location>
        <begin position="91"/>
        <end position="100"/>
    </location>
</feature>
<evidence type="ECO:0000313" key="3">
    <source>
        <dbReference type="Proteomes" id="UP000319663"/>
    </source>
</evidence>
<dbReference type="Pfam" id="PF11951">
    <property type="entry name" value="Fungal_trans_2"/>
    <property type="match status" value="1"/>
</dbReference>
<protein>
    <submittedName>
        <fullName evidence="2">Uncharacterized protein</fullName>
    </submittedName>
</protein>
<feature type="compositionally biased region" description="Low complexity" evidence="1">
    <location>
        <begin position="209"/>
        <end position="219"/>
    </location>
</feature>
<evidence type="ECO:0000256" key="1">
    <source>
        <dbReference type="SAM" id="MobiDB-lite"/>
    </source>
</evidence>
<feature type="compositionally biased region" description="Low complexity" evidence="1">
    <location>
        <begin position="241"/>
        <end position="253"/>
    </location>
</feature>
<feature type="region of interest" description="Disordered" evidence="1">
    <location>
        <begin position="186"/>
        <end position="219"/>
    </location>
</feature>
<comment type="caution">
    <text evidence="2">The sequence shown here is derived from an EMBL/GenBank/DDBJ whole genome shotgun (WGS) entry which is preliminary data.</text>
</comment>
<dbReference type="EMBL" id="VIFY01000059">
    <property type="protein sequence ID" value="TQB72690.1"/>
    <property type="molecule type" value="Genomic_DNA"/>
</dbReference>
<evidence type="ECO:0000313" key="2">
    <source>
        <dbReference type="EMBL" id="TQB72690.1"/>
    </source>
</evidence>
<dbReference type="InterPro" id="IPR021858">
    <property type="entry name" value="Fun_TF"/>
</dbReference>
<dbReference type="STRING" id="5098.A0A507QUB0"/>
<reference evidence="2 3" key="1">
    <citation type="submission" date="2019-06" db="EMBL/GenBank/DDBJ databases">
        <title>Wine fermentation using esterase from Monascus purpureus.</title>
        <authorList>
            <person name="Geng C."/>
            <person name="Zhang Y."/>
        </authorList>
    </citation>
    <scope>NUCLEOTIDE SEQUENCE [LARGE SCALE GENOMIC DNA]</scope>
    <source>
        <strain evidence="2">HQ1</strain>
    </source>
</reference>
<organism evidence="2 3">
    <name type="scientific">Monascus purpureus</name>
    <name type="common">Red mold</name>
    <name type="synonym">Monascus anka</name>
    <dbReference type="NCBI Taxonomy" id="5098"/>
    <lineage>
        <taxon>Eukaryota</taxon>
        <taxon>Fungi</taxon>
        <taxon>Dikarya</taxon>
        <taxon>Ascomycota</taxon>
        <taxon>Pezizomycotina</taxon>
        <taxon>Eurotiomycetes</taxon>
        <taxon>Eurotiomycetidae</taxon>
        <taxon>Eurotiales</taxon>
        <taxon>Aspergillaceae</taxon>
        <taxon>Monascus</taxon>
    </lineage>
</organism>
<proteinExistence type="predicted"/>
<sequence length="686" mass="75695">MEANANRRLSYAAHPDYVHNAPVSYRQEMVLPLLTGPAGRAASASITATDFPGIIQQQRSASYSAASTASYQGVGREAGTRANAHAHAPDTTTTTSSSSSITATKPRKPRNKPSHTNRDASAKRQSLFWVHSDPQSVAEGAKEDTLKRIRSHVMAEHNRMKRLENTRRHKSQTWDRMGFQSTEAMAVDDADSPPQRPPRLDSISALDLPPSCSSTSSSPPILDVDTAANGAVATQNELVKSSPSSSFGISTSSPDRRSSTAVTSPWSYVGHGSVDPFNSLHTQLSERMLRHLQCFLFELTVMACPLSPHRANILRAHWASLVQRGPAPLHAIICVASSHAALLSGELQSADPNQQWASPLVVDTYHHRGETIRLVNEGLSDPDKAASDELIAAVSTLLTIEISSGNTDYLKIHLAGLRQMITIRNNFADLPPMVREQISWNDVRVACMALTKPIFPFVRLARPASANAVIPPTKELSILATRLISLTEIPGFFSEQLMRTIHDLAELVFYAESVRDENTAYHEFNEQLDEYFNNEVLYVEYSLNADRYTAAGEAKGDNTVEGCVRLASLLFHNSCIWQFYPVMAAIFSRPVVALRVAVQSTMAAGCYNLCKDLLIWILFLGAHACGSSLPVERDFFVTQLAAVMKAQRIHSWQDLRALLMGFFYVDRYYLVPSRGLWDEIRTVPVH</sequence>